<keyword evidence="1" id="KW-0472">Membrane</keyword>
<feature type="transmembrane region" description="Helical" evidence="1">
    <location>
        <begin position="20"/>
        <end position="39"/>
    </location>
</feature>
<protein>
    <submittedName>
        <fullName evidence="2">Uncharacterized protein</fullName>
    </submittedName>
</protein>
<evidence type="ECO:0000313" key="3">
    <source>
        <dbReference type="Proteomes" id="UP000663828"/>
    </source>
</evidence>
<sequence length="190" mass="22083">MFLATAPFLIMLINNLNYESIDFVIVYICSFSNGFYYIYKVLKIFAFDFYVKQIATAKLAAVFVFHETVERFIDSLQIGLNHAHAYHHTYVNRQSSSVIDQYHQSHSHSHSSANHDHGRIIPCHIAYEILDRILKLEHILFYLDESFWSLCSSTIVETIHILIFNEGNEQYVTAQVQSILKLVQIHNVVV</sequence>
<gene>
    <name evidence="2" type="ORF">XAT740_LOCUS25306</name>
</gene>
<accession>A0A814YPS5</accession>
<dbReference type="EMBL" id="CAJNOR010001999">
    <property type="protein sequence ID" value="CAF1232625.1"/>
    <property type="molecule type" value="Genomic_DNA"/>
</dbReference>
<reference evidence="2" key="1">
    <citation type="submission" date="2021-02" db="EMBL/GenBank/DDBJ databases">
        <authorList>
            <person name="Nowell W R."/>
        </authorList>
    </citation>
    <scope>NUCLEOTIDE SEQUENCE</scope>
</reference>
<keyword evidence="1" id="KW-1133">Transmembrane helix</keyword>
<evidence type="ECO:0000313" key="2">
    <source>
        <dbReference type="EMBL" id="CAF1232625.1"/>
    </source>
</evidence>
<keyword evidence="3" id="KW-1185">Reference proteome</keyword>
<organism evidence="2 3">
    <name type="scientific">Adineta ricciae</name>
    <name type="common">Rotifer</name>
    <dbReference type="NCBI Taxonomy" id="249248"/>
    <lineage>
        <taxon>Eukaryota</taxon>
        <taxon>Metazoa</taxon>
        <taxon>Spiralia</taxon>
        <taxon>Gnathifera</taxon>
        <taxon>Rotifera</taxon>
        <taxon>Eurotatoria</taxon>
        <taxon>Bdelloidea</taxon>
        <taxon>Adinetida</taxon>
        <taxon>Adinetidae</taxon>
        <taxon>Adineta</taxon>
    </lineage>
</organism>
<dbReference type="Proteomes" id="UP000663828">
    <property type="component" value="Unassembled WGS sequence"/>
</dbReference>
<dbReference type="AlphaFoldDB" id="A0A814YPS5"/>
<comment type="caution">
    <text evidence="2">The sequence shown here is derived from an EMBL/GenBank/DDBJ whole genome shotgun (WGS) entry which is preliminary data.</text>
</comment>
<evidence type="ECO:0000256" key="1">
    <source>
        <dbReference type="SAM" id="Phobius"/>
    </source>
</evidence>
<keyword evidence="1" id="KW-0812">Transmembrane</keyword>
<proteinExistence type="predicted"/>
<name>A0A814YPS5_ADIRI</name>